<dbReference type="AlphaFoldDB" id="A0A3D8IDT0"/>
<dbReference type="OrthoDB" id="5323004at2"/>
<dbReference type="Pfam" id="PF01856">
    <property type="entry name" value="HP_OMP"/>
    <property type="match status" value="1"/>
</dbReference>
<proteinExistence type="predicted"/>
<comment type="caution">
    <text evidence="1">The sequence shown here is derived from an EMBL/GenBank/DDBJ whole genome shotgun (WGS) entry which is preliminary data.</text>
</comment>
<accession>A0A3D8IDT0</accession>
<dbReference type="InterPro" id="IPR002718">
    <property type="entry name" value="OMP_Helicobacter"/>
</dbReference>
<reference evidence="1 2" key="1">
    <citation type="submission" date="2018-04" db="EMBL/GenBank/DDBJ databases">
        <title>Novel Campyloabacter and Helicobacter Species and Strains.</title>
        <authorList>
            <person name="Mannion A.J."/>
            <person name="Shen Z."/>
            <person name="Fox J.G."/>
        </authorList>
    </citation>
    <scope>NUCLEOTIDE SEQUENCE [LARGE SCALE GENOMIC DNA]</scope>
    <source>
        <strain evidence="1 2">MIT 17-337</strain>
    </source>
</reference>
<sequence>MKYLRDNIDVDTTHTAFIVSKCGFFYNFTDFFGVYAGLGLGFQGLTPAFNISRNTINAPVSESRSDGFGSYFALPFNIGMQFNIGHHNTITFGAKIPILSQNYRSDRVGESHLRTYMLQLGYAFNF</sequence>
<dbReference type="RefSeq" id="WP_115543689.1">
    <property type="nucleotide sequence ID" value="NZ_NXLQ01000029.1"/>
</dbReference>
<gene>
    <name evidence="1" type="ORF">CQA53_09090</name>
</gene>
<evidence type="ECO:0000313" key="1">
    <source>
        <dbReference type="EMBL" id="RDU62691.1"/>
    </source>
</evidence>
<evidence type="ECO:0000313" key="2">
    <source>
        <dbReference type="Proteomes" id="UP000256379"/>
    </source>
</evidence>
<evidence type="ECO:0008006" key="3">
    <source>
        <dbReference type="Google" id="ProtNLM"/>
    </source>
</evidence>
<organism evidence="1 2">
    <name type="scientific">Helicobacter didelphidarum</name>
    <dbReference type="NCBI Taxonomy" id="2040648"/>
    <lineage>
        <taxon>Bacteria</taxon>
        <taxon>Pseudomonadati</taxon>
        <taxon>Campylobacterota</taxon>
        <taxon>Epsilonproteobacteria</taxon>
        <taxon>Campylobacterales</taxon>
        <taxon>Helicobacteraceae</taxon>
        <taxon>Helicobacter</taxon>
    </lineage>
</organism>
<dbReference type="EMBL" id="NXLQ01000029">
    <property type="protein sequence ID" value="RDU62691.1"/>
    <property type="molecule type" value="Genomic_DNA"/>
</dbReference>
<dbReference type="SUPFAM" id="SSF56925">
    <property type="entry name" value="OMPA-like"/>
    <property type="match status" value="1"/>
</dbReference>
<name>A0A3D8IDT0_9HELI</name>
<dbReference type="Proteomes" id="UP000256379">
    <property type="component" value="Unassembled WGS sequence"/>
</dbReference>
<protein>
    <recommendedName>
        <fullName evidence="3">Outer membrane beta-barrel protein</fullName>
    </recommendedName>
</protein>
<keyword evidence="2" id="KW-1185">Reference proteome</keyword>
<dbReference type="InterPro" id="IPR011250">
    <property type="entry name" value="OMP/PagP_B-barrel"/>
</dbReference>